<evidence type="ECO:0000313" key="10">
    <source>
        <dbReference type="EMBL" id="EGH47977.1"/>
    </source>
</evidence>
<sequence>RFTMDDGLSEAVKEAFVRLHEDGLIYRGKRLVNWDTKLHTAISDLEVENHDEKGHLWNLRYPLADGAKTAEGLDYLIVATTRPETMLGDAAVAVNPQDERYKALIGKFVELPLVGRLIPIIADDYCDPEFGTGCVKITPAHDFND</sequence>
<dbReference type="HOGENOM" id="CLU_1791045_0_0_6"/>
<feature type="non-terminal residue" evidence="10">
    <location>
        <position position="1"/>
    </location>
</feature>
<dbReference type="InterPro" id="IPR009008">
    <property type="entry name" value="Val/Leu/Ile-tRNA-synth_edit"/>
</dbReference>
<name>F3GLM4_PSESJ</name>
<keyword evidence="5" id="KW-0067">ATP-binding</keyword>
<dbReference type="Gene3D" id="3.40.50.620">
    <property type="entry name" value="HUPs"/>
    <property type="match status" value="1"/>
</dbReference>
<keyword evidence="3 10" id="KW-0436">Ligase</keyword>
<dbReference type="InterPro" id="IPR014729">
    <property type="entry name" value="Rossmann-like_a/b/a_fold"/>
</dbReference>
<proteinExistence type="predicted"/>
<dbReference type="FunFam" id="3.90.740.10:FF:000003">
    <property type="entry name" value="Valine--tRNA ligase"/>
    <property type="match status" value="1"/>
</dbReference>
<dbReference type="GO" id="GO:0005524">
    <property type="term" value="F:ATP binding"/>
    <property type="evidence" value="ECO:0007669"/>
    <property type="project" value="UniProtKB-KW"/>
</dbReference>
<dbReference type="InterPro" id="IPR002303">
    <property type="entry name" value="Valyl-tRNA_ligase"/>
</dbReference>
<evidence type="ECO:0000256" key="7">
    <source>
        <dbReference type="ARBA" id="ARBA00023146"/>
    </source>
</evidence>
<dbReference type="Pfam" id="PF00133">
    <property type="entry name" value="tRNA-synt_1"/>
    <property type="match status" value="1"/>
</dbReference>
<dbReference type="EC" id="6.1.1.9" evidence="1"/>
<evidence type="ECO:0000313" key="11">
    <source>
        <dbReference type="Proteomes" id="UP000004986"/>
    </source>
</evidence>
<keyword evidence="4" id="KW-0547">Nucleotide-binding</keyword>
<dbReference type="SUPFAM" id="SSF50677">
    <property type="entry name" value="ValRS/IleRS/LeuRS editing domain"/>
    <property type="match status" value="1"/>
</dbReference>
<keyword evidence="7 10" id="KW-0030">Aminoacyl-tRNA synthetase</keyword>
<dbReference type="InterPro" id="IPR002300">
    <property type="entry name" value="aa-tRNA-synth_Ia"/>
</dbReference>
<dbReference type="Gene3D" id="3.90.740.10">
    <property type="entry name" value="Valyl/Leucyl/Isoleucyl-tRNA synthetase, editing domain"/>
    <property type="match status" value="1"/>
</dbReference>
<keyword evidence="11" id="KW-1185">Reference proteome</keyword>
<dbReference type="GO" id="GO:0006438">
    <property type="term" value="P:valyl-tRNA aminoacylation"/>
    <property type="evidence" value="ECO:0007669"/>
    <property type="project" value="InterPro"/>
</dbReference>
<dbReference type="GO" id="GO:0005829">
    <property type="term" value="C:cytosol"/>
    <property type="evidence" value="ECO:0007669"/>
    <property type="project" value="TreeGrafter"/>
</dbReference>
<feature type="domain" description="Aminoacyl-tRNA synthetase class Ia" evidence="9">
    <location>
        <begin position="1"/>
        <end position="77"/>
    </location>
</feature>
<feature type="non-terminal residue" evidence="10">
    <location>
        <position position="145"/>
    </location>
</feature>
<dbReference type="GO" id="GO:0002161">
    <property type="term" value="F:aminoacyl-tRNA deacylase activity"/>
    <property type="evidence" value="ECO:0007669"/>
    <property type="project" value="InterPro"/>
</dbReference>
<dbReference type="PANTHER" id="PTHR11946">
    <property type="entry name" value="VALYL-TRNA SYNTHETASES"/>
    <property type="match status" value="1"/>
</dbReference>
<dbReference type="SUPFAM" id="SSF52374">
    <property type="entry name" value="Nucleotidylyl transferase"/>
    <property type="match status" value="1"/>
</dbReference>
<comment type="caution">
    <text evidence="10">The sequence shown here is derived from an EMBL/GenBank/DDBJ whole genome shotgun (WGS) entry which is preliminary data.</text>
</comment>
<organism evidence="10 11">
    <name type="scientific">Pseudomonas syringae pv. pisi str. 1704B</name>
    <dbReference type="NCBI Taxonomy" id="629263"/>
    <lineage>
        <taxon>Bacteria</taxon>
        <taxon>Pseudomonadati</taxon>
        <taxon>Pseudomonadota</taxon>
        <taxon>Gammaproteobacteria</taxon>
        <taxon>Pseudomonadales</taxon>
        <taxon>Pseudomonadaceae</taxon>
        <taxon>Pseudomonas</taxon>
        <taxon>Pseudomonas syringae</taxon>
    </lineage>
</organism>
<gene>
    <name evidence="10" type="primary">valS</name>
    <name evidence="10" type="ORF">PSYPI_39144</name>
</gene>
<dbReference type="GO" id="GO:0004832">
    <property type="term" value="F:valine-tRNA ligase activity"/>
    <property type="evidence" value="ECO:0007669"/>
    <property type="project" value="UniProtKB-EC"/>
</dbReference>
<evidence type="ECO:0000256" key="8">
    <source>
        <dbReference type="ARBA" id="ARBA00029936"/>
    </source>
</evidence>
<evidence type="ECO:0000259" key="9">
    <source>
        <dbReference type="Pfam" id="PF00133"/>
    </source>
</evidence>
<reference evidence="10 11" key="1">
    <citation type="journal article" date="2011" name="PLoS Pathog.">
        <title>Dynamic evolution of pathogenicity revealed by sequencing and comparative genomics of 19 Pseudomonas syringae isolates.</title>
        <authorList>
            <person name="Baltrus D.A."/>
            <person name="Nishimura M.T."/>
            <person name="Romanchuk A."/>
            <person name="Chang J.H."/>
            <person name="Mukhtar M.S."/>
            <person name="Cherkis K."/>
            <person name="Roach J."/>
            <person name="Grant S.R."/>
            <person name="Jones C.D."/>
            <person name="Dangl J.L."/>
        </authorList>
    </citation>
    <scope>NUCLEOTIDE SEQUENCE [LARGE SCALE GENOMIC DNA]</scope>
    <source>
        <strain evidence="10 11">1704B</strain>
    </source>
</reference>
<dbReference type="EMBL" id="AEAI01002684">
    <property type="protein sequence ID" value="EGH47977.1"/>
    <property type="molecule type" value="Genomic_DNA"/>
</dbReference>
<evidence type="ECO:0000256" key="3">
    <source>
        <dbReference type="ARBA" id="ARBA00022598"/>
    </source>
</evidence>
<evidence type="ECO:0000256" key="4">
    <source>
        <dbReference type="ARBA" id="ARBA00022741"/>
    </source>
</evidence>
<dbReference type="Proteomes" id="UP000004986">
    <property type="component" value="Unassembled WGS sequence"/>
</dbReference>
<accession>F3GLM4</accession>
<dbReference type="AlphaFoldDB" id="F3GLM4"/>
<protein>
    <recommendedName>
        <fullName evidence="1">valine--tRNA ligase</fullName>
        <ecNumber evidence="1">6.1.1.9</ecNumber>
    </recommendedName>
    <alternativeName>
        <fullName evidence="8">Valyl-tRNA synthetase</fullName>
    </alternativeName>
</protein>
<evidence type="ECO:0000256" key="2">
    <source>
        <dbReference type="ARBA" id="ARBA00022490"/>
    </source>
</evidence>
<keyword evidence="2" id="KW-0963">Cytoplasm</keyword>
<dbReference type="PANTHER" id="PTHR11946:SF93">
    <property type="entry name" value="VALINE--TRNA LIGASE, CHLOROPLASTIC_MITOCHONDRIAL 2"/>
    <property type="match status" value="1"/>
</dbReference>
<evidence type="ECO:0000256" key="1">
    <source>
        <dbReference type="ARBA" id="ARBA00013169"/>
    </source>
</evidence>
<keyword evidence="6" id="KW-0648">Protein biosynthesis</keyword>
<evidence type="ECO:0000256" key="5">
    <source>
        <dbReference type="ARBA" id="ARBA00022840"/>
    </source>
</evidence>
<evidence type="ECO:0000256" key="6">
    <source>
        <dbReference type="ARBA" id="ARBA00022917"/>
    </source>
</evidence>